<organism evidence="2 3">
    <name type="scientific">Amycolatopsis antarctica</name>
    <dbReference type="NCBI Taxonomy" id="1854586"/>
    <lineage>
        <taxon>Bacteria</taxon>
        <taxon>Bacillati</taxon>
        <taxon>Actinomycetota</taxon>
        <taxon>Actinomycetes</taxon>
        <taxon>Pseudonocardiales</taxon>
        <taxon>Pseudonocardiaceae</taxon>
        <taxon>Amycolatopsis</taxon>
    </lineage>
</organism>
<dbReference type="InterPro" id="IPR040701">
    <property type="entry name" value="Bact_RF_family2"/>
</dbReference>
<dbReference type="InParanoid" id="A0A263D850"/>
<keyword evidence="3" id="KW-1185">Reference proteome</keyword>
<dbReference type="RefSeq" id="WP_094861267.1">
    <property type="nucleotide sequence ID" value="NZ_NKYE01000002.1"/>
</dbReference>
<dbReference type="OrthoDB" id="5179393at2"/>
<sequence>MHSTALLEVTATDGPFASVYLDTTHDTADADKQFTVTWRNMRDDLAGQGADEGLLGVLDEAVSGGRPPAGRGGRALLAAGTTVLVDESLAEPPAEPVARLSRLPYLVPLARHGNPGTPYVIAVVDQVGVTITIVGADGELRRHGSADGDRHAVHAARGGGAGHQDMQARTDEITRDNLRQAAEKIATATENAGAGLVVLGGEVQARSALLDLLPERTRALTRPVRAGSRDKDGGAELDRAVFEVVTGRRLARIDEVADRFRSGGAHGLAVQGLGPVTAALREANVETLLVGEPSADATVFSGDEVTQLGGEQEVAALGVVQPRRVRADEALPTAALAAGGELVTVDERLEFEDGFGAILRHT</sequence>
<comment type="caution">
    <text evidence="2">The sequence shown here is derived from an EMBL/GenBank/DDBJ whole genome shotgun (WGS) entry which is preliminary data.</text>
</comment>
<protein>
    <submittedName>
        <fullName evidence="2">Peptide chain release factor 2</fullName>
    </submittedName>
</protein>
<dbReference type="AlphaFoldDB" id="A0A263D850"/>
<dbReference type="Proteomes" id="UP000242444">
    <property type="component" value="Unassembled WGS sequence"/>
</dbReference>
<feature type="region of interest" description="Disordered" evidence="1">
    <location>
        <begin position="142"/>
        <end position="166"/>
    </location>
</feature>
<name>A0A263D850_9PSEU</name>
<gene>
    <name evidence="2" type="ORF">CFN78_04365</name>
</gene>
<reference evidence="2 3" key="1">
    <citation type="submission" date="2017-07" db="EMBL/GenBank/DDBJ databases">
        <title>Amycolatopsis antarcticus sp. nov., isolated from the surface of an Antarcticus brown macroalga.</title>
        <authorList>
            <person name="Wang J."/>
            <person name="Leiva S."/>
            <person name="Huang J."/>
            <person name="Huang Y."/>
        </authorList>
    </citation>
    <scope>NUCLEOTIDE SEQUENCE [LARGE SCALE GENOMIC DNA]</scope>
    <source>
        <strain evidence="2 3">AU-G6</strain>
    </source>
</reference>
<proteinExistence type="predicted"/>
<dbReference type="EMBL" id="NKYE01000002">
    <property type="protein sequence ID" value="OZM74369.1"/>
    <property type="molecule type" value="Genomic_DNA"/>
</dbReference>
<evidence type="ECO:0000313" key="3">
    <source>
        <dbReference type="Proteomes" id="UP000242444"/>
    </source>
</evidence>
<dbReference type="Pfam" id="PF18844">
    <property type="entry name" value="baeRF_family2"/>
    <property type="match status" value="1"/>
</dbReference>
<accession>A0A263D850</accession>
<feature type="compositionally biased region" description="Basic and acidic residues" evidence="1">
    <location>
        <begin position="142"/>
        <end position="152"/>
    </location>
</feature>
<evidence type="ECO:0000313" key="2">
    <source>
        <dbReference type="EMBL" id="OZM74369.1"/>
    </source>
</evidence>
<evidence type="ECO:0000256" key="1">
    <source>
        <dbReference type="SAM" id="MobiDB-lite"/>
    </source>
</evidence>